<dbReference type="Proteomes" id="UP001311232">
    <property type="component" value="Unassembled WGS sequence"/>
</dbReference>
<dbReference type="EMBL" id="JAHHUM010000599">
    <property type="protein sequence ID" value="KAK5618802.1"/>
    <property type="molecule type" value="Genomic_DNA"/>
</dbReference>
<gene>
    <name evidence="1" type="ORF">CRENBAI_011149</name>
</gene>
<organism evidence="1 2">
    <name type="scientific">Crenichthys baileyi</name>
    <name type="common">White River springfish</name>
    <dbReference type="NCBI Taxonomy" id="28760"/>
    <lineage>
        <taxon>Eukaryota</taxon>
        <taxon>Metazoa</taxon>
        <taxon>Chordata</taxon>
        <taxon>Craniata</taxon>
        <taxon>Vertebrata</taxon>
        <taxon>Euteleostomi</taxon>
        <taxon>Actinopterygii</taxon>
        <taxon>Neopterygii</taxon>
        <taxon>Teleostei</taxon>
        <taxon>Neoteleostei</taxon>
        <taxon>Acanthomorphata</taxon>
        <taxon>Ovalentaria</taxon>
        <taxon>Atherinomorphae</taxon>
        <taxon>Cyprinodontiformes</taxon>
        <taxon>Goodeidae</taxon>
        <taxon>Crenichthys</taxon>
    </lineage>
</organism>
<comment type="caution">
    <text evidence="1">The sequence shown here is derived from an EMBL/GenBank/DDBJ whole genome shotgun (WGS) entry which is preliminary data.</text>
</comment>
<evidence type="ECO:0000313" key="1">
    <source>
        <dbReference type="EMBL" id="KAK5618802.1"/>
    </source>
</evidence>
<evidence type="ECO:0000313" key="2">
    <source>
        <dbReference type="Proteomes" id="UP001311232"/>
    </source>
</evidence>
<proteinExistence type="predicted"/>
<name>A0AAV9SC37_9TELE</name>
<accession>A0AAV9SC37</accession>
<reference evidence="1 2" key="1">
    <citation type="submission" date="2021-06" db="EMBL/GenBank/DDBJ databases">
        <authorList>
            <person name="Palmer J.M."/>
        </authorList>
    </citation>
    <scope>NUCLEOTIDE SEQUENCE [LARGE SCALE GENOMIC DNA]</scope>
    <source>
        <strain evidence="1 2">MEX-2019</strain>
        <tissue evidence="1">Muscle</tissue>
    </source>
</reference>
<keyword evidence="2" id="KW-1185">Reference proteome</keyword>
<sequence length="187" mass="20998">MGHRGFAAHSQALPLLDEKRGYIRSERTTFSKIYPILPESRNRSLPAILCKDHIQFAIQLTYIWEDPKDRFWSPTLHLFDGKIVAIGTHSSPDSPPPGTDDKGCKHTGMLPHCERVDSGRDYLKLGDRHSQRHNPPRLSCDLPGQNQVSTISPQHYPPSALTPNALALAYCIALRHHLTWMAAISCC</sequence>
<dbReference type="AlphaFoldDB" id="A0AAV9SC37"/>
<protein>
    <submittedName>
        <fullName evidence="1">Uncharacterized protein</fullName>
    </submittedName>
</protein>